<name>A0A392VRR6_9FABA</name>
<feature type="non-terminal residue" evidence="2">
    <location>
        <position position="1"/>
    </location>
</feature>
<accession>A0A392VRR6</accession>
<protein>
    <submittedName>
        <fullName evidence="2">Uncharacterized protein</fullName>
    </submittedName>
</protein>
<keyword evidence="3" id="KW-1185">Reference proteome</keyword>
<reference evidence="2 3" key="1">
    <citation type="journal article" date="2018" name="Front. Plant Sci.">
        <title>Red Clover (Trifolium pratense) and Zigzag Clover (T. medium) - A Picture of Genomic Similarities and Differences.</title>
        <authorList>
            <person name="Dluhosova J."/>
            <person name="Istvanek J."/>
            <person name="Nedelnik J."/>
            <person name="Repkova J."/>
        </authorList>
    </citation>
    <scope>NUCLEOTIDE SEQUENCE [LARGE SCALE GENOMIC DNA]</scope>
    <source>
        <strain evidence="3">cv. 10/8</strain>
        <tissue evidence="2">Leaf</tissue>
    </source>
</reference>
<sequence length="32" mass="3572">TPFKALYGRDPPQMVRTKGQSTQGSADYEVSR</sequence>
<comment type="caution">
    <text evidence="2">The sequence shown here is derived from an EMBL/GenBank/DDBJ whole genome shotgun (WGS) entry which is preliminary data.</text>
</comment>
<dbReference type="AlphaFoldDB" id="A0A392VRR6"/>
<dbReference type="EMBL" id="LXQA011235490">
    <property type="protein sequence ID" value="MCI90119.1"/>
    <property type="molecule type" value="Genomic_DNA"/>
</dbReference>
<feature type="region of interest" description="Disordered" evidence="1">
    <location>
        <begin position="1"/>
        <end position="32"/>
    </location>
</feature>
<evidence type="ECO:0000256" key="1">
    <source>
        <dbReference type="SAM" id="MobiDB-lite"/>
    </source>
</evidence>
<organism evidence="2 3">
    <name type="scientific">Trifolium medium</name>
    <dbReference type="NCBI Taxonomy" id="97028"/>
    <lineage>
        <taxon>Eukaryota</taxon>
        <taxon>Viridiplantae</taxon>
        <taxon>Streptophyta</taxon>
        <taxon>Embryophyta</taxon>
        <taxon>Tracheophyta</taxon>
        <taxon>Spermatophyta</taxon>
        <taxon>Magnoliopsida</taxon>
        <taxon>eudicotyledons</taxon>
        <taxon>Gunneridae</taxon>
        <taxon>Pentapetalae</taxon>
        <taxon>rosids</taxon>
        <taxon>fabids</taxon>
        <taxon>Fabales</taxon>
        <taxon>Fabaceae</taxon>
        <taxon>Papilionoideae</taxon>
        <taxon>50 kb inversion clade</taxon>
        <taxon>NPAAA clade</taxon>
        <taxon>Hologalegina</taxon>
        <taxon>IRL clade</taxon>
        <taxon>Trifolieae</taxon>
        <taxon>Trifolium</taxon>
    </lineage>
</organism>
<dbReference type="Proteomes" id="UP000265520">
    <property type="component" value="Unassembled WGS sequence"/>
</dbReference>
<proteinExistence type="predicted"/>
<evidence type="ECO:0000313" key="3">
    <source>
        <dbReference type="Proteomes" id="UP000265520"/>
    </source>
</evidence>
<evidence type="ECO:0000313" key="2">
    <source>
        <dbReference type="EMBL" id="MCI90119.1"/>
    </source>
</evidence>